<gene>
    <name evidence="4" type="ORF">EV191_11127</name>
</gene>
<dbReference type="SUPFAM" id="SSF53686">
    <property type="entry name" value="Tryptophan synthase beta subunit-like PLP-dependent enzymes"/>
    <property type="match status" value="1"/>
</dbReference>
<dbReference type="PROSITE" id="PS00901">
    <property type="entry name" value="CYS_SYNTHASE"/>
    <property type="match status" value="1"/>
</dbReference>
<dbReference type="PANTHER" id="PTHR10314">
    <property type="entry name" value="CYSTATHIONINE BETA-SYNTHASE"/>
    <property type="match status" value="1"/>
</dbReference>
<evidence type="ECO:0000313" key="4">
    <source>
        <dbReference type="EMBL" id="TCP47822.1"/>
    </source>
</evidence>
<evidence type="ECO:0000256" key="2">
    <source>
        <dbReference type="ARBA" id="ARBA00022898"/>
    </source>
</evidence>
<evidence type="ECO:0000259" key="3">
    <source>
        <dbReference type="Pfam" id="PF00291"/>
    </source>
</evidence>
<dbReference type="InterPro" id="IPR001926">
    <property type="entry name" value="TrpB-like_PALP"/>
</dbReference>
<feature type="domain" description="Tryptophan synthase beta chain-like PALP" evidence="3">
    <location>
        <begin position="10"/>
        <end position="300"/>
    </location>
</feature>
<proteinExistence type="predicted"/>
<evidence type="ECO:0000313" key="5">
    <source>
        <dbReference type="Proteomes" id="UP000294911"/>
    </source>
</evidence>
<keyword evidence="5" id="KW-1185">Reference proteome</keyword>
<dbReference type="CDD" id="cd01561">
    <property type="entry name" value="CBS_like"/>
    <property type="match status" value="1"/>
</dbReference>
<dbReference type="GO" id="GO:0006535">
    <property type="term" value="P:cysteine biosynthetic process from serine"/>
    <property type="evidence" value="ECO:0007669"/>
    <property type="project" value="InterPro"/>
</dbReference>
<name>A0A4R2QFB3_9PSEU</name>
<dbReference type="Gene3D" id="3.40.50.1100">
    <property type="match status" value="2"/>
</dbReference>
<comment type="caution">
    <text evidence="4">The sequence shown here is derived from an EMBL/GenBank/DDBJ whole genome shotgun (WGS) entry which is preliminary data.</text>
</comment>
<sequence length="313" mass="33361">MLVMRPGVLAAIGNTPLVELTSVAPTDGARVLVKLESLNPTGSAKDRSAISMIERAEEEGRLRHGDRVVEMSGGGTGTALAMIASVKGYDCTIVTSDAFPEQKRQAIAAFGARLDIIHGEHGRSTYPGLFEKMIRRVEELAGERATFYTNQMRNPDNPRGYQELGREILAQTDGQLDAFVMGCGSGGCFTGVTTLLKDQLARGPLAVAVEPARYRHLTGAHGGVHKIQGFGDGPPGPLFRRDLVDRIVAVEDDEAYDMARRLAREEGVFGGKSTGANVVAAIQVARALGPGKTVTTVVCDNGYKYLADDLFGG</sequence>
<dbReference type="OrthoDB" id="9805733at2"/>
<keyword evidence="2" id="KW-0663">Pyridoxal phosphate</keyword>
<dbReference type="InterPro" id="IPR050214">
    <property type="entry name" value="Cys_Synth/Cystath_Beta-Synth"/>
</dbReference>
<dbReference type="InterPro" id="IPR001216">
    <property type="entry name" value="P-phosphate_BS"/>
</dbReference>
<dbReference type="GO" id="GO:0016765">
    <property type="term" value="F:transferase activity, transferring alkyl or aryl (other than methyl) groups"/>
    <property type="evidence" value="ECO:0007669"/>
    <property type="project" value="UniProtKB-ARBA"/>
</dbReference>
<dbReference type="Proteomes" id="UP000294911">
    <property type="component" value="Unassembled WGS sequence"/>
</dbReference>
<organism evidence="4 5">
    <name type="scientific">Tamaricihabitans halophyticus</name>
    <dbReference type="NCBI Taxonomy" id="1262583"/>
    <lineage>
        <taxon>Bacteria</taxon>
        <taxon>Bacillati</taxon>
        <taxon>Actinomycetota</taxon>
        <taxon>Actinomycetes</taxon>
        <taxon>Pseudonocardiales</taxon>
        <taxon>Pseudonocardiaceae</taxon>
        <taxon>Tamaricihabitans</taxon>
    </lineage>
</organism>
<dbReference type="AlphaFoldDB" id="A0A4R2QFB3"/>
<dbReference type="InterPro" id="IPR036052">
    <property type="entry name" value="TrpB-like_PALP_sf"/>
</dbReference>
<accession>A0A4R2QFB3</accession>
<evidence type="ECO:0000256" key="1">
    <source>
        <dbReference type="ARBA" id="ARBA00001933"/>
    </source>
</evidence>
<dbReference type="RefSeq" id="WP_132878968.1">
    <property type="nucleotide sequence ID" value="NZ_SLXQ01000011.1"/>
</dbReference>
<dbReference type="EMBL" id="SLXQ01000011">
    <property type="protein sequence ID" value="TCP47822.1"/>
    <property type="molecule type" value="Genomic_DNA"/>
</dbReference>
<comment type="cofactor">
    <cofactor evidence="1">
        <name>pyridoxal 5'-phosphate</name>
        <dbReference type="ChEBI" id="CHEBI:597326"/>
    </cofactor>
</comment>
<reference evidence="4 5" key="1">
    <citation type="submission" date="2019-03" db="EMBL/GenBank/DDBJ databases">
        <title>Genomic Encyclopedia of Type Strains, Phase IV (KMG-IV): sequencing the most valuable type-strain genomes for metagenomic binning, comparative biology and taxonomic classification.</title>
        <authorList>
            <person name="Goeker M."/>
        </authorList>
    </citation>
    <scope>NUCLEOTIDE SEQUENCE [LARGE SCALE GENOMIC DNA]</scope>
    <source>
        <strain evidence="4 5">DSM 45765</strain>
    </source>
</reference>
<dbReference type="Pfam" id="PF00291">
    <property type="entry name" value="PALP"/>
    <property type="match status" value="1"/>
</dbReference>
<protein>
    <submittedName>
        <fullName evidence="4">Cysteine synthase A</fullName>
    </submittedName>
</protein>